<dbReference type="InterPro" id="IPR026057">
    <property type="entry name" value="TBL_C"/>
</dbReference>
<protein>
    <submittedName>
        <fullName evidence="12">CAS1 domain-containing protein 1</fullName>
    </submittedName>
</protein>
<feature type="transmembrane region" description="Helical" evidence="9">
    <location>
        <begin position="12"/>
        <end position="36"/>
    </location>
</feature>
<keyword evidence="7 9" id="KW-0472">Membrane</keyword>
<keyword evidence="4" id="KW-0735">Signal-anchor</keyword>
<dbReference type="PANTHER" id="PTHR32285:SF19">
    <property type="entry name" value="PROTEIN TRICHOME BIREFRINGENCE-LIKE 6"/>
    <property type="match status" value="1"/>
</dbReference>
<reference evidence="12" key="1">
    <citation type="submission" date="2015-07" db="EMBL/GenBank/DDBJ databases">
        <title>Transcriptome Assembly of Anthurium amnicola.</title>
        <authorList>
            <person name="Suzuki J."/>
        </authorList>
    </citation>
    <scope>NUCLEOTIDE SEQUENCE</scope>
</reference>
<proteinExistence type="inferred from homology"/>
<sequence>MDRQRSFSFKPSELLLFSFAISFSLFFCLLFSLWGLRNPYPSVRETHGVQTVTSANGNSSDGAAKGITVSEETRFIVGKSSAGGYGFAQRNKSTILGDTHLSESTGPSVEAPQGVWKKKDAVLADTHFKIAAHNSEKSAYSVEKRGNISLSESYQGAFDDSSRQGVAFSDGGLEGDGQESEVPKVGEGSSIVGNSVNSGFGGARTDGAMNSGIPLVKKTERETGFTCDVSRGKWVLDELYPLYKSNSCPFIDEGFDCESTGRLDKDYMKWRWQPHGCNIPRFDALKMLELIRGKRLVFVGDSLNRNQWESMLCLLSGAVDLKRVHEAHGRKITKEKGNYNFKFVDYRCSVEYYVTHYLVHEGKARIGTKRRPTLRIDAIDRGSSKWRGADILVFNTAHWWSHYKTKAGVNYYQEGAQVHPHLDFATAFRRALTTWASWVDKHVNPGKTRVFFRTSAPSHFRGGEWNSGGHCKESTQPLNETMSRSSPEMNIIVEEVIKQMGTPVTLLNITGLSGLRIDGHPSIHGRNPGRGPLQNIQDCSHWCLPGVPDTWNELLYFYLLSKQKTASIH</sequence>
<evidence type="ECO:0000256" key="6">
    <source>
        <dbReference type="ARBA" id="ARBA00023034"/>
    </source>
</evidence>
<dbReference type="PANTHER" id="PTHR32285">
    <property type="entry name" value="PROTEIN TRICHOME BIREFRINGENCE-LIKE 9-RELATED"/>
    <property type="match status" value="1"/>
</dbReference>
<feature type="region of interest" description="Disordered" evidence="8">
    <location>
        <begin position="165"/>
        <end position="188"/>
    </location>
</feature>
<evidence type="ECO:0000256" key="8">
    <source>
        <dbReference type="SAM" id="MobiDB-lite"/>
    </source>
</evidence>
<evidence type="ECO:0000256" key="3">
    <source>
        <dbReference type="ARBA" id="ARBA00022692"/>
    </source>
</evidence>
<evidence type="ECO:0000259" key="11">
    <source>
        <dbReference type="Pfam" id="PF14416"/>
    </source>
</evidence>
<evidence type="ECO:0000313" key="12">
    <source>
        <dbReference type="EMBL" id="JAT56838.1"/>
    </source>
</evidence>
<dbReference type="InterPro" id="IPR029962">
    <property type="entry name" value="TBL"/>
</dbReference>
<accession>A0A1D1YQB2</accession>
<feature type="domain" description="Trichome birefringence-like C-terminal" evidence="10">
    <location>
        <begin position="279"/>
        <end position="556"/>
    </location>
</feature>
<evidence type="ECO:0000256" key="4">
    <source>
        <dbReference type="ARBA" id="ARBA00022968"/>
    </source>
</evidence>
<evidence type="ECO:0000256" key="2">
    <source>
        <dbReference type="ARBA" id="ARBA00007727"/>
    </source>
</evidence>
<dbReference type="EMBL" id="GDJX01011098">
    <property type="protein sequence ID" value="JAT56838.1"/>
    <property type="molecule type" value="Transcribed_RNA"/>
</dbReference>
<dbReference type="Pfam" id="PF13839">
    <property type="entry name" value="PC-Esterase"/>
    <property type="match status" value="1"/>
</dbReference>
<dbReference type="AlphaFoldDB" id="A0A1D1YQB2"/>
<name>A0A1D1YQB2_9ARAE</name>
<comment type="subcellular location">
    <subcellularLocation>
        <location evidence="1">Golgi apparatus membrane</location>
        <topology evidence="1">Single-pass type II membrane protein</topology>
    </subcellularLocation>
</comment>
<keyword evidence="3 9" id="KW-0812">Transmembrane</keyword>
<feature type="domain" description="Trichome birefringence-like N-terminal" evidence="11">
    <location>
        <begin position="226"/>
        <end position="278"/>
    </location>
</feature>
<dbReference type="Pfam" id="PF14416">
    <property type="entry name" value="PMR5N"/>
    <property type="match status" value="1"/>
</dbReference>
<comment type="similarity">
    <text evidence="2">Belongs to the PC-esterase family. TBL subfamily.</text>
</comment>
<feature type="region of interest" description="Disordered" evidence="8">
    <location>
        <begin position="463"/>
        <end position="484"/>
    </location>
</feature>
<evidence type="ECO:0000256" key="1">
    <source>
        <dbReference type="ARBA" id="ARBA00004323"/>
    </source>
</evidence>
<evidence type="ECO:0000256" key="7">
    <source>
        <dbReference type="ARBA" id="ARBA00023136"/>
    </source>
</evidence>
<evidence type="ECO:0000259" key="10">
    <source>
        <dbReference type="Pfam" id="PF13839"/>
    </source>
</evidence>
<evidence type="ECO:0000256" key="9">
    <source>
        <dbReference type="SAM" id="Phobius"/>
    </source>
</evidence>
<dbReference type="GO" id="GO:0000139">
    <property type="term" value="C:Golgi membrane"/>
    <property type="evidence" value="ECO:0007669"/>
    <property type="project" value="UniProtKB-SubCell"/>
</dbReference>
<dbReference type="InterPro" id="IPR025846">
    <property type="entry name" value="TBL_N"/>
</dbReference>
<keyword evidence="6" id="KW-0333">Golgi apparatus</keyword>
<organism evidence="12">
    <name type="scientific">Anthurium amnicola</name>
    <dbReference type="NCBI Taxonomy" id="1678845"/>
    <lineage>
        <taxon>Eukaryota</taxon>
        <taxon>Viridiplantae</taxon>
        <taxon>Streptophyta</taxon>
        <taxon>Embryophyta</taxon>
        <taxon>Tracheophyta</taxon>
        <taxon>Spermatophyta</taxon>
        <taxon>Magnoliopsida</taxon>
        <taxon>Liliopsida</taxon>
        <taxon>Araceae</taxon>
        <taxon>Pothoideae</taxon>
        <taxon>Potheae</taxon>
        <taxon>Anthurium</taxon>
    </lineage>
</organism>
<evidence type="ECO:0000256" key="5">
    <source>
        <dbReference type="ARBA" id="ARBA00022989"/>
    </source>
</evidence>
<feature type="compositionally biased region" description="Polar residues" evidence="8">
    <location>
        <begin position="474"/>
        <end position="484"/>
    </location>
</feature>
<keyword evidence="5 9" id="KW-1133">Transmembrane helix</keyword>
<gene>
    <name evidence="12" type="primary">casd1_2</name>
    <name evidence="12" type="ORF">g.55332</name>
</gene>
<dbReference type="GO" id="GO:1990538">
    <property type="term" value="F:xylan O-acetyltransferase activity"/>
    <property type="evidence" value="ECO:0007669"/>
    <property type="project" value="UniProtKB-ARBA"/>
</dbReference>